<protein>
    <submittedName>
        <fullName evidence="2">Uncharacterized protein</fullName>
    </submittedName>
</protein>
<comment type="caution">
    <text evidence="2">The sequence shown here is derived from an EMBL/GenBank/DDBJ whole genome shotgun (WGS) entry which is preliminary data.</text>
</comment>
<gene>
    <name evidence="2" type="primary">g59</name>
    <name evidence="2" type="ORF">EsDP_00000059</name>
</gene>
<feature type="compositionally biased region" description="Polar residues" evidence="1">
    <location>
        <begin position="1"/>
        <end position="20"/>
    </location>
</feature>
<evidence type="ECO:0000313" key="3">
    <source>
        <dbReference type="Proteomes" id="UP001562357"/>
    </source>
</evidence>
<accession>A0ABQ0CDT3</accession>
<feature type="compositionally biased region" description="Low complexity" evidence="1">
    <location>
        <begin position="103"/>
        <end position="115"/>
    </location>
</feature>
<reference evidence="3" key="1">
    <citation type="submission" date="2024-06" db="EMBL/GenBank/DDBJ databases">
        <title>Draft Genome Sequences of Epichloe bromicola Strains Isolated from Elymus ciliaris.</title>
        <authorList>
            <consortium name="Epichloe bromicola genome sequencing consortium"/>
            <person name="Miura A."/>
            <person name="Imano S."/>
            <person name="Ashida A."/>
            <person name="Sato I."/>
            <person name="Chiba S."/>
            <person name="Tanaka A."/>
            <person name="Camagna M."/>
            <person name="Takemoto D."/>
        </authorList>
    </citation>
    <scope>NUCLEOTIDE SEQUENCE [LARGE SCALE GENOMIC DNA]</scope>
    <source>
        <strain evidence="3">DP</strain>
    </source>
</reference>
<sequence>MSSLGPSGSNNPHAALNFSQAGLRRSAGFPPAHPNQHQHQPNKQSPAPHTASPYQPQGYTPQQPPGSYPPHLFASPVSPNIPNGHASSRTQNPHIPPSALGVQQRRAAAPSRQQMPPQPNPPPMMFPGSMSQSVQHDPILVIRVIRVIRRIRRIRDTQAIHLTSSIPHSLSNKVIISSIRVTQPINNTHSMCRIPRIMVSLPILATQGAKAFSLTSLTVVRSSQRRSNNLSNHHNSSSNRSNNNPRRRLHPNQLLNNRPLSLLSNKLRSSSNCSSINSINIRISSSSSISSSISSNNSSNS</sequence>
<dbReference type="EMBL" id="BAAFGZ010000001">
    <property type="protein sequence ID" value="GAB0131595.1"/>
    <property type="molecule type" value="Genomic_DNA"/>
</dbReference>
<feature type="compositionally biased region" description="Low complexity" evidence="1">
    <location>
        <begin position="34"/>
        <end position="44"/>
    </location>
</feature>
<dbReference type="Proteomes" id="UP001562357">
    <property type="component" value="Unassembled WGS sequence"/>
</dbReference>
<keyword evidence="3" id="KW-1185">Reference proteome</keyword>
<feature type="compositionally biased region" description="Polar residues" evidence="1">
    <location>
        <begin position="77"/>
        <end position="93"/>
    </location>
</feature>
<feature type="compositionally biased region" description="Low complexity" evidence="1">
    <location>
        <begin position="223"/>
        <end position="244"/>
    </location>
</feature>
<feature type="non-terminal residue" evidence="2">
    <location>
        <position position="301"/>
    </location>
</feature>
<feature type="region of interest" description="Disordered" evidence="1">
    <location>
        <begin position="1"/>
        <end position="121"/>
    </location>
</feature>
<organism evidence="2 3">
    <name type="scientific">Epichloe bromicola</name>
    <dbReference type="NCBI Taxonomy" id="79588"/>
    <lineage>
        <taxon>Eukaryota</taxon>
        <taxon>Fungi</taxon>
        <taxon>Dikarya</taxon>
        <taxon>Ascomycota</taxon>
        <taxon>Pezizomycotina</taxon>
        <taxon>Sordariomycetes</taxon>
        <taxon>Hypocreomycetidae</taxon>
        <taxon>Hypocreales</taxon>
        <taxon>Clavicipitaceae</taxon>
        <taxon>Epichloe</taxon>
    </lineage>
</organism>
<proteinExistence type="predicted"/>
<evidence type="ECO:0000256" key="1">
    <source>
        <dbReference type="SAM" id="MobiDB-lite"/>
    </source>
</evidence>
<evidence type="ECO:0000313" key="2">
    <source>
        <dbReference type="EMBL" id="GAB0131595.1"/>
    </source>
</evidence>
<feature type="compositionally biased region" description="Low complexity" evidence="1">
    <location>
        <begin position="52"/>
        <end position="61"/>
    </location>
</feature>
<feature type="region of interest" description="Disordered" evidence="1">
    <location>
        <begin position="223"/>
        <end position="257"/>
    </location>
</feature>
<name>A0ABQ0CDT3_9HYPO</name>